<name>A0AA39KVC0_MICHY</name>
<sequence length="105" mass="11630">MLKIDMQNNRNRSYKSFTAVLSSSGEHLTMIFGKLSDAKAHSKSPSGDSHLMKIGLRPANDIIKVTLRLGDNYLLCISSRKEASKLVKQQINTSDDPNVDASDHK</sequence>
<dbReference type="Proteomes" id="UP001168972">
    <property type="component" value="Unassembled WGS sequence"/>
</dbReference>
<dbReference type="AlphaFoldDB" id="A0AA39KVC0"/>
<evidence type="ECO:0000313" key="1">
    <source>
        <dbReference type="EMBL" id="KAK0174956.1"/>
    </source>
</evidence>
<keyword evidence="2" id="KW-1185">Reference proteome</keyword>
<organism evidence="1 2">
    <name type="scientific">Microctonus hyperodae</name>
    <name type="common">Parasitoid wasp</name>
    <dbReference type="NCBI Taxonomy" id="165561"/>
    <lineage>
        <taxon>Eukaryota</taxon>
        <taxon>Metazoa</taxon>
        <taxon>Ecdysozoa</taxon>
        <taxon>Arthropoda</taxon>
        <taxon>Hexapoda</taxon>
        <taxon>Insecta</taxon>
        <taxon>Pterygota</taxon>
        <taxon>Neoptera</taxon>
        <taxon>Endopterygota</taxon>
        <taxon>Hymenoptera</taxon>
        <taxon>Apocrita</taxon>
        <taxon>Ichneumonoidea</taxon>
        <taxon>Braconidae</taxon>
        <taxon>Euphorinae</taxon>
        <taxon>Microctonus</taxon>
    </lineage>
</organism>
<proteinExistence type="predicted"/>
<protein>
    <submittedName>
        <fullName evidence="1">Uncharacterized protein</fullName>
    </submittedName>
</protein>
<reference evidence="1" key="2">
    <citation type="submission" date="2023-03" db="EMBL/GenBank/DDBJ databases">
        <authorList>
            <person name="Inwood S.N."/>
            <person name="Skelly J.G."/>
            <person name="Guhlin J."/>
            <person name="Harrop T.W.R."/>
            <person name="Goldson S.G."/>
            <person name="Dearden P.K."/>
        </authorList>
    </citation>
    <scope>NUCLEOTIDE SEQUENCE</scope>
    <source>
        <strain evidence="1">Lincoln</strain>
        <tissue evidence="1">Whole body</tissue>
    </source>
</reference>
<gene>
    <name evidence="1" type="ORF">PV327_008744</name>
</gene>
<evidence type="ECO:0000313" key="2">
    <source>
        <dbReference type="Proteomes" id="UP001168972"/>
    </source>
</evidence>
<accession>A0AA39KVC0</accession>
<reference evidence="1" key="1">
    <citation type="journal article" date="2023" name="bioRxiv">
        <title>Scaffold-level genome assemblies of two parasitoid biocontrol wasps reveal the parthenogenesis mechanism and an associated novel virus.</title>
        <authorList>
            <person name="Inwood S."/>
            <person name="Skelly J."/>
            <person name="Guhlin J."/>
            <person name="Harrop T."/>
            <person name="Goldson S."/>
            <person name="Dearden P."/>
        </authorList>
    </citation>
    <scope>NUCLEOTIDE SEQUENCE</scope>
    <source>
        <strain evidence="1">Lincoln</strain>
        <tissue evidence="1">Whole body</tissue>
    </source>
</reference>
<dbReference type="EMBL" id="JAQQBR010000005">
    <property type="protein sequence ID" value="KAK0174956.1"/>
    <property type="molecule type" value="Genomic_DNA"/>
</dbReference>
<comment type="caution">
    <text evidence="1">The sequence shown here is derived from an EMBL/GenBank/DDBJ whole genome shotgun (WGS) entry which is preliminary data.</text>
</comment>